<dbReference type="InterPro" id="IPR029052">
    <property type="entry name" value="Metallo-depent_PP-like"/>
</dbReference>
<sequence length="310" mass="34805">MTEDKEKLIRIAVVGDIHNQWEPEDEIALKYLGVDLVLFVGDFGNEAVEIVREIAALDIPKAAVFGNHDAWYTATSWGREKCPYDLTQEDRVQEQIDLFGEAHVGYSKLDFPDFNLTVVGTRPFSWGGPKWKYQDFYQKRFGVNSFEESTDLMLKAIESALHENVIFLGHNGPTGLGNAPEDPVGRDWKPIGGDFGDPDFTDAIIESRKLGKNIPLVAFGHMHHKLRHTDKQLRKCVDLDAEGTLYLNAASVPRIIDNEGHKRRNFSIVSIEAGVVSQVALVWVGHDLTVISEKILYYPAKSVFDPAQVL</sequence>
<dbReference type="InterPro" id="IPR004843">
    <property type="entry name" value="Calcineurin-like_PHP"/>
</dbReference>
<dbReference type="Pfam" id="PF00149">
    <property type="entry name" value="Metallophos"/>
    <property type="match status" value="1"/>
</dbReference>
<dbReference type="InterPro" id="IPR027629">
    <property type="entry name" value="DevT-like"/>
</dbReference>
<gene>
    <name evidence="2" type="ordered locus">Tery_4150</name>
</gene>
<dbReference type="OrthoDB" id="504928at2"/>
<dbReference type="Gene3D" id="3.60.21.10">
    <property type="match status" value="1"/>
</dbReference>
<dbReference type="CDD" id="cd07397">
    <property type="entry name" value="MPP_NostocDevT-like"/>
    <property type="match status" value="1"/>
</dbReference>
<dbReference type="KEGG" id="ter:Tery_4150"/>
<dbReference type="PANTHER" id="PTHR35769">
    <property type="entry name" value="CALCINEURIN-LIKE METALLO-PHOSPHOESTERASE SUPERFAMILY PROTEIN"/>
    <property type="match status" value="1"/>
</dbReference>
<reference evidence="2" key="1">
    <citation type="submission" date="2006-06" db="EMBL/GenBank/DDBJ databases">
        <title>Complete sequence of Trichodesmium erythraeum IMS101.</title>
        <authorList>
            <consortium name="US DOE Joint Genome Institute"/>
            <person name="Copeland A."/>
            <person name="Lucas S."/>
            <person name="Lapidus A."/>
            <person name="Barry K."/>
            <person name="Detter J.C."/>
            <person name="Glavina del Rio T."/>
            <person name="Hammon N."/>
            <person name="Israni S."/>
            <person name="Dalin E."/>
            <person name="Tice H."/>
            <person name="Pitluck S."/>
            <person name="Kiss H."/>
            <person name="Munk A.C."/>
            <person name="Brettin T."/>
            <person name="Bruce D."/>
            <person name="Han C."/>
            <person name="Tapia R."/>
            <person name="Gilna P."/>
            <person name="Schmutz J."/>
            <person name="Larimer F."/>
            <person name="Land M."/>
            <person name="Hauser L."/>
            <person name="Kyrpides N."/>
            <person name="Kim E."/>
            <person name="Richardson P."/>
        </authorList>
    </citation>
    <scope>NUCLEOTIDE SEQUENCE [LARGE SCALE GENOMIC DNA]</scope>
    <source>
        <strain evidence="2">IMS101</strain>
    </source>
</reference>
<feature type="domain" description="Calcineurin-like phosphoesterase" evidence="1">
    <location>
        <begin position="9"/>
        <end position="224"/>
    </location>
</feature>
<dbReference type="AlphaFoldDB" id="Q10X67"/>
<dbReference type="EMBL" id="CP000393">
    <property type="protein sequence ID" value="ABG53157.1"/>
    <property type="molecule type" value="Genomic_DNA"/>
</dbReference>
<dbReference type="STRING" id="203124.Tery_4150"/>
<dbReference type="GO" id="GO:0016787">
    <property type="term" value="F:hydrolase activity"/>
    <property type="evidence" value="ECO:0007669"/>
    <property type="project" value="InterPro"/>
</dbReference>
<name>Q10X67_TRIEI</name>
<dbReference type="HOGENOM" id="CLU_053780_0_0_3"/>
<proteinExistence type="predicted"/>
<protein>
    <submittedName>
        <fullName evidence="2">Metallophosphoesterase</fullName>
    </submittedName>
</protein>
<dbReference type="eggNOG" id="COG1409">
    <property type="taxonomic scope" value="Bacteria"/>
</dbReference>
<dbReference type="SUPFAM" id="SSF56300">
    <property type="entry name" value="Metallo-dependent phosphatases"/>
    <property type="match status" value="1"/>
</dbReference>
<evidence type="ECO:0000259" key="1">
    <source>
        <dbReference type="Pfam" id="PF00149"/>
    </source>
</evidence>
<dbReference type="NCBIfam" id="TIGR04168">
    <property type="entry name" value="TIGR04168 family protein"/>
    <property type="match status" value="1"/>
</dbReference>
<accession>Q10X67</accession>
<dbReference type="RefSeq" id="WP_011613487.1">
    <property type="nucleotide sequence ID" value="NC_008312.1"/>
</dbReference>
<dbReference type="PANTHER" id="PTHR35769:SF2">
    <property type="entry name" value="CALCINEURIN-LIKE METALLO-PHOSPHOESTERASE SUPERFAMILY PROTEIN"/>
    <property type="match status" value="1"/>
</dbReference>
<organism evidence="2">
    <name type="scientific">Trichodesmium erythraeum (strain IMS101)</name>
    <dbReference type="NCBI Taxonomy" id="203124"/>
    <lineage>
        <taxon>Bacteria</taxon>
        <taxon>Bacillati</taxon>
        <taxon>Cyanobacteriota</taxon>
        <taxon>Cyanophyceae</taxon>
        <taxon>Oscillatoriophycideae</taxon>
        <taxon>Oscillatoriales</taxon>
        <taxon>Microcoleaceae</taxon>
        <taxon>Trichodesmium</taxon>
    </lineage>
</organism>
<evidence type="ECO:0000313" key="2">
    <source>
        <dbReference type="EMBL" id="ABG53157.1"/>
    </source>
</evidence>